<evidence type="ECO:0000256" key="2">
    <source>
        <dbReference type="ARBA" id="ARBA00023130"/>
    </source>
</evidence>
<dbReference type="InterPro" id="IPR003599">
    <property type="entry name" value="Ig_sub"/>
</dbReference>
<dbReference type="Gene3D" id="2.60.40.10">
    <property type="entry name" value="Immunoglobulins"/>
    <property type="match status" value="1"/>
</dbReference>
<evidence type="ECO:0000256" key="1">
    <source>
        <dbReference type="ARBA" id="ARBA00022859"/>
    </source>
</evidence>
<dbReference type="SMART" id="SM00409">
    <property type="entry name" value="IG"/>
    <property type="match status" value="1"/>
</dbReference>
<protein>
    <recommendedName>
        <fullName evidence="4">Ig-like domain-containing protein</fullName>
    </recommendedName>
</protein>
<evidence type="ECO:0000259" key="4">
    <source>
        <dbReference type="PROSITE" id="PS50835"/>
    </source>
</evidence>
<keyword evidence="3" id="KW-1280">Immunoglobulin</keyword>
<sequence>MMLMKCMFPFEQKQYLILLPPSEEESMQNTDTALNTLHWQRKHTQFNIMDYRTTLLLLAVCWTGVGCQTLTESEPAVKNPGDSHKLTCTASGFTFSNYWMHWVRQAPGKGLEWVAIIRGSGTTYYSQSVQGRFTISRDNSKQQLYLQMNRLKTEDSAVYYCAREPQRLKLVKQLYKNFKAPQS</sequence>
<dbReference type="SUPFAM" id="SSF48726">
    <property type="entry name" value="Immunoglobulin"/>
    <property type="match status" value="1"/>
</dbReference>
<dbReference type="PROSITE" id="PS50835">
    <property type="entry name" value="IG_LIKE"/>
    <property type="match status" value="1"/>
</dbReference>
<keyword evidence="2" id="KW-1064">Adaptive immunity</keyword>
<dbReference type="InterPro" id="IPR050199">
    <property type="entry name" value="IgHV"/>
</dbReference>
<proteinExistence type="predicted"/>
<reference evidence="5 6" key="1">
    <citation type="submission" date="2021-06" db="EMBL/GenBank/DDBJ databases">
        <authorList>
            <person name="Palmer J.M."/>
        </authorList>
    </citation>
    <scope>NUCLEOTIDE SEQUENCE [LARGE SCALE GENOMIC DNA]</scope>
    <source>
        <strain evidence="5 6">GA_2019</strain>
        <tissue evidence="5">Muscle</tissue>
    </source>
</reference>
<dbReference type="EMBL" id="JAHRIO010043884">
    <property type="protein sequence ID" value="MEQ2173102.1"/>
    <property type="molecule type" value="Genomic_DNA"/>
</dbReference>
<comment type="caution">
    <text evidence="5">The sequence shown here is derived from an EMBL/GenBank/DDBJ whole genome shotgun (WGS) entry which is preliminary data.</text>
</comment>
<evidence type="ECO:0000313" key="6">
    <source>
        <dbReference type="Proteomes" id="UP001476798"/>
    </source>
</evidence>
<dbReference type="CDD" id="cd04981">
    <property type="entry name" value="IgV_H"/>
    <property type="match status" value="1"/>
</dbReference>
<evidence type="ECO:0000313" key="5">
    <source>
        <dbReference type="EMBL" id="MEQ2173102.1"/>
    </source>
</evidence>
<name>A0ABV0NNV7_9TELE</name>
<feature type="domain" description="Ig-like" evidence="4">
    <location>
        <begin position="81"/>
        <end position="161"/>
    </location>
</feature>
<keyword evidence="6" id="KW-1185">Reference proteome</keyword>
<dbReference type="InterPro" id="IPR007110">
    <property type="entry name" value="Ig-like_dom"/>
</dbReference>
<dbReference type="InterPro" id="IPR036179">
    <property type="entry name" value="Ig-like_dom_sf"/>
</dbReference>
<dbReference type="Proteomes" id="UP001476798">
    <property type="component" value="Unassembled WGS sequence"/>
</dbReference>
<evidence type="ECO:0000256" key="3">
    <source>
        <dbReference type="ARBA" id="ARBA00043265"/>
    </source>
</evidence>
<organism evidence="5 6">
    <name type="scientific">Goodea atripinnis</name>
    <dbReference type="NCBI Taxonomy" id="208336"/>
    <lineage>
        <taxon>Eukaryota</taxon>
        <taxon>Metazoa</taxon>
        <taxon>Chordata</taxon>
        <taxon>Craniata</taxon>
        <taxon>Vertebrata</taxon>
        <taxon>Euteleostomi</taxon>
        <taxon>Actinopterygii</taxon>
        <taxon>Neopterygii</taxon>
        <taxon>Teleostei</taxon>
        <taxon>Neoteleostei</taxon>
        <taxon>Acanthomorphata</taxon>
        <taxon>Ovalentaria</taxon>
        <taxon>Atherinomorphae</taxon>
        <taxon>Cyprinodontiformes</taxon>
        <taxon>Goodeidae</taxon>
        <taxon>Goodea</taxon>
    </lineage>
</organism>
<gene>
    <name evidence="5" type="ORF">GOODEAATRI_028332</name>
</gene>
<dbReference type="SMART" id="SM00406">
    <property type="entry name" value="IGv"/>
    <property type="match status" value="1"/>
</dbReference>
<keyword evidence="1" id="KW-0391">Immunity</keyword>
<dbReference type="Pfam" id="PF07686">
    <property type="entry name" value="V-set"/>
    <property type="match status" value="1"/>
</dbReference>
<dbReference type="InterPro" id="IPR013783">
    <property type="entry name" value="Ig-like_fold"/>
</dbReference>
<accession>A0ABV0NNV7</accession>
<dbReference type="InterPro" id="IPR013106">
    <property type="entry name" value="Ig_V-set"/>
</dbReference>
<dbReference type="PANTHER" id="PTHR23266">
    <property type="entry name" value="IMMUNOGLOBULIN HEAVY CHAIN"/>
    <property type="match status" value="1"/>
</dbReference>